<dbReference type="InterPro" id="IPR010156">
    <property type="entry name" value="CRISPR-assoc_prot_Cas6"/>
</dbReference>
<dbReference type="Proteomes" id="UP000461768">
    <property type="component" value="Unassembled WGS sequence"/>
</dbReference>
<dbReference type="PANTHER" id="PTHR36984:SF3">
    <property type="entry name" value="CRISPR-ASSOCIATED ENDORIBONUCLEASE CAS6"/>
    <property type="match status" value="1"/>
</dbReference>
<keyword evidence="1" id="KW-0051">Antiviral defense</keyword>
<evidence type="ECO:0000313" key="4">
    <source>
        <dbReference type="Proteomes" id="UP000461768"/>
    </source>
</evidence>
<dbReference type="InterPro" id="IPR049435">
    <property type="entry name" value="Cas_Cas6_C"/>
</dbReference>
<sequence>MRFLITFQLKEKEIPSDYRRKFISFLKKSFENYDKDIFNKYYRDKDPIEKPYTFSVYLGKALFSKDKVILEKNKIHFTFSTIDIETGLHFYNAVLGMKGKEFYIEKTNSMLLEELRLIQEKAIIKERVIFRTISPILIREHNKETNKDWYYSFEDEESISILKRNMKYQAVQYFGKDAEYDVEQMDIIPLNVKKLVINHYGVFVTGNVGSFELKGKPYLLDYFYKSGVASKKSEGFGLCNLVG</sequence>
<dbReference type="EMBL" id="WAGX01000004">
    <property type="protein sequence ID" value="KAB1440159.1"/>
    <property type="molecule type" value="Genomic_DNA"/>
</dbReference>
<dbReference type="CDD" id="cd21140">
    <property type="entry name" value="Cas6_I-like"/>
    <property type="match status" value="1"/>
</dbReference>
<dbReference type="Gene3D" id="3.30.70.1900">
    <property type="match status" value="1"/>
</dbReference>
<dbReference type="OrthoDB" id="45555at2"/>
<dbReference type="NCBIfam" id="TIGR01877">
    <property type="entry name" value="cas_cas6"/>
    <property type="match status" value="1"/>
</dbReference>
<keyword evidence="4" id="KW-1185">Reference proteome</keyword>
<dbReference type="PANTHER" id="PTHR36984">
    <property type="entry name" value="CRISPR-ASSOCIATED ENDORIBONUCLEASE CAS6 1"/>
    <property type="match status" value="1"/>
</dbReference>
<evidence type="ECO:0000313" key="3">
    <source>
        <dbReference type="EMBL" id="KAB1440159.1"/>
    </source>
</evidence>
<evidence type="ECO:0000259" key="2">
    <source>
        <dbReference type="Pfam" id="PF01881"/>
    </source>
</evidence>
<feature type="domain" description="CRISPR associated protein Cas6 C-terminal" evidence="2">
    <location>
        <begin position="119"/>
        <end position="240"/>
    </location>
</feature>
<dbReference type="InterPro" id="IPR045747">
    <property type="entry name" value="CRISPR-assoc_prot_Cas6_N_sf"/>
</dbReference>
<dbReference type="Pfam" id="PF01881">
    <property type="entry name" value="Cas_Cas6_C"/>
    <property type="match status" value="1"/>
</dbReference>
<dbReference type="Gene3D" id="3.30.70.1890">
    <property type="match status" value="1"/>
</dbReference>
<dbReference type="AlphaFoldDB" id="A0A7V7QMZ7"/>
<reference evidence="3 4" key="1">
    <citation type="submission" date="2019-09" db="EMBL/GenBank/DDBJ databases">
        <authorList>
            <person name="Valk L.C."/>
        </authorList>
    </citation>
    <scope>NUCLEOTIDE SEQUENCE [LARGE SCALE GENOMIC DNA]</scope>
    <source>
        <strain evidence="3">GalUA</strain>
    </source>
</reference>
<protein>
    <submittedName>
        <fullName evidence="3">CRISPR-associated endoribonuclease Cas6</fullName>
    </submittedName>
</protein>
<evidence type="ECO:0000256" key="1">
    <source>
        <dbReference type="ARBA" id="ARBA00023118"/>
    </source>
</evidence>
<reference evidence="3 4" key="2">
    <citation type="submission" date="2020-02" db="EMBL/GenBank/DDBJ databases">
        <title>Candidatus Galacturonibacter soehngenii shows hetero-acetogenic catabolism of galacturonic acid but lacks a canonical carbon monoxide dehydrogenase/acetyl-CoA synthase complex.</title>
        <authorList>
            <person name="Diender M."/>
            <person name="Stouten G.R."/>
            <person name="Petersen J.F."/>
            <person name="Nielsen P.H."/>
            <person name="Dueholm M.S."/>
            <person name="Pronk J.T."/>
            <person name="Van Loosdrecht M.C.M."/>
        </authorList>
    </citation>
    <scope>NUCLEOTIDE SEQUENCE [LARGE SCALE GENOMIC DNA]</scope>
    <source>
        <strain evidence="3">GalUA</strain>
    </source>
</reference>
<proteinExistence type="predicted"/>
<name>A0A7V7QMZ7_9FIRM</name>
<dbReference type="GO" id="GO:0051607">
    <property type="term" value="P:defense response to virus"/>
    <property type="evidence" value="ECO:0007669"/>
    <property type="project" value="UniProtKB-KW"/>
</dbReference>
<accession>A0A7V7QMZ7</accession>
<dbReference type="RefSeq" id="WP_151143569.1">
    <property type="nucleotide sequence ID" value="NZ_WAGX01000004.1"/>
</dbReference>
<gene>
    <name evidence="3" type="primary">cas6</name>
    <name evidence="3" type="ORF">F7O84_07230</name>
</gene>
<dbReference type="GO" id="GO:0016788">
    <property type="term" value="F:hydrolase activity, acting on ester bonds"/>
    <property type="evidence" value="ECO:0007669"/>
    <property type="project" value="InterPro"/>
</dbReference>
<comment type="caution">
    <text evidence="3">The sequence shown here is derived from an EMBL/GenBank/DDBJ whole genome shotgun (WGS) entry which is preliminary data.</text>
</comment>
<organism evidence="3 4">
    <name type="scientific">Candidatus Galacturonatibacter soehngenii</name>
    <dbReference type="NCBI Taxonomy" id="2307010"/>
    <lineage>
        <taxon>Bacteria</taxon>
        <taxon>Bacillati</taxon>
        <taxon>Bacillota</taxon>
        <taxon>Clostridia</taxon>
        <taxon>Lachnospirales</taxon>
        <taxon>Lachnospiraceae</taxon>
        <taxon>Candidatus Galacturonatibacter</taxon>
    </lineage>
</organism>